<evidence type="ECO:0000256" key="4">
    <source>
        <dbReference type="ARBA" id="ARBA00022692"/>
    </source>
</evidence>
<organism evidence="9">
    <name type="scientific">marine sediment metagenome</name>
    <dbReference type="NCBI Taxonomy" id="412755"/>
    <lineage>
        <taxon>unclassified sequences</taxon>
        <taxon>metagenomes</taxon>
        <taxon>ecological metagenomes</taxon>
    </lineage>
</organism>
<protein>
    <recommendedName>
        <fullName evidence="8">ABC transmembrane type-1 domain-containing protein</fullName>
    </recommendedName>
</protein>
<evidence type="ECO:0000256" key="3">
    <source>
        <dbReference type="ARBA" id="ARBA00022475"/>
    </source>
</evidence>
<dbReference type="PANTHER" id="PTHR30193:SF37">
    <property type="entry name" value="INNER MEMBRANE ABC TRANSPORTER PERMEASE PROTEIN YCJO"/>
    <property type="match status" value="1"/>
</dbReference>
<dbReference type="AlphaFoldDB" id="X1VA43"/>
<keyword evidence="4 7" id="KW-0812">Transmembrane</keyword>
<keyword evidence="5 7" id="KW-1133">Transmembrane helix</keyword>
<evidence type="ECO:0000256" key="1">
    <source>
        <dbReference type="ARBA" id="ARBA00004651"/>
    </source>
</evidence>
<evidence type="ECO:0000259" key="8">
    <source>
        <dbReference type="PROSITE" id="PS50928"/>
    </source>
</evidence>
<dbReference type="InterPro" id="IPR000515">
    <property type="entry name" value="MetI-like"/>
</dbReference>
<dbReference type="EMBL" id="BARW01017584">
    <property type="protein sequence ID" value="GAJ02485.1"/>
    <property type="molecule type" value="Genomic_DNA"/>
</dbReference>
<sequence>PLLKSQVLLVVLLRSIDTFKLFDKVYALTGGGPGNATETISYYIYREGFTYFNLGRASAAAVIMLLIVVAISAIYISFTLRGQTS</sequence>
<evidence type="ECO:0000256" key="6">
    <source>
        <dbReference type="ARBA" id="ARBA00023136"/>
    </source>
</evidence>
<feature type="domain" description="ABC transmembrane type-1" evidence="8">
    <location>
        <begin position="1"/>
        <end position="75"/>
    </location>
</feature>
<feature type="transmembrane region" description="Helical" evidence="7">
    <location>
        <begin position="57"/>
        <end position="78"/>
    </location>
</feature>
<dbReference type="PANTHER" id="PTHR30193">
    <property type="entry name" value="ABC TRANSPORTER PERMEASE PROTEIN"/>
    <property type="match status" value="1"/>
</dbReference>
<dbReference type="GO" id="GO:0005886">
    <property type="term" value="C:plasma membrane"/>
    <property type="evidence" value="ECO:0007669"/>
    <property type="project" value="UniProtKB-SubCell"/>
</dbReference>
<dbReference type="PROSITE" id="PS50928">
    <property type="entry name" value="ABC_TM1"/>
    <property type="match status" value="1"/>
</dbReference>
<reference evidence="9" key="1">
    <citation type="journal article" date="2014" name="Front. Microbiol.">
        <title>High frequency of phylogenetically diverse reductive dehalogenase-homologous genes in deep subseafloor sedimentary metagenomes.</title>
        <authorList>
            <person name="Kawai M."/>
            <person name="Futagami T."/>
            <person name="Toyoda A."/>
            <person name="Takaki Y."/>
            <person name="Nishi S."/>
            <person name="Hori S."/>
            <person name="Arai W."/>
            <person name="Tsubouchi T."/>
            <person name="Morono Y."/>
            <person name="Uchiyama I."/>
            <person name="Ito T."/>
            <person name="Fujiyama A."/>
            <person name="Inagaki F."/>
            <person name="Takami H."/>
        </authorList>
    </citation>
    <scope>NUCLEOTIDE SEQUENCE</scope>
    <source>
        <strain evidence="9">Expedition CK06-06</strain>
    </source>
</reference>
<evidence type="ECO:0000256" key="7">
    <source>
        <dbReference type="SAM" id="Phobius"/>
    </source>
</evidence>
<name>X1VA43_9ZZZZ</name>
<evidence type="ECO:0000313" key="9">
    <source>
        <dbReference type="EMBL" id="GAJ02485.1"/>
    </source>
</evidence>
<comment type="caution">
    <text evidence="9">The sequence shown here is derived from an EMBL/GenBank/DDBJ whole genome shotgun (WGS) entry which is preliminary data.</text>
</comment>
<keyword evidence="2" id="KW-0813">Transport</keyword>
<dbReference type="InterPro" id="IPR035906">
    <property type="entry name" value="MetI-like_sf"/>
</dbReference>
<dbReference type="InterPro" id="IPR051393">
    <property type="entry name" value="ABC_transporter_permease"/>
</dbReference>
<keyword evidence="6 7" id="KW-0472">Membrane</keyword>
<accession>X1VA43</accession>
<dbReference type="GO" id="GO:0055085">
    <property type="term" value="P:transmembrane transport"/>
    <property type="evidence" value="ECO:0007669"/>
    <property type="project" value="InterPro"/>
</dbReference>
<feature type="non-terminal residue" evidence="9">
    <location>
        <position position="1"/>
    </location>
</feature>
<dbReference type="Gene3D" id="1.10.3720.10">
    <property type="entry name" value="MetI-like"/>
    <property type="match status" value="1"/>
</dbReference>
<dbReference type="SUPFAM" id="SSF161098">
    <property type="entry name" value="MetI-like"/>
    <property type="match status" value="1"/>
</dbReference>
<proteinExistence type="predicted"/>
<keyword evidence="3" id="KW-1003">Cell membrane</keyword>
<comment type="subcellular location">
    <subcellularLocation>
        <location evidence="1">Cell membrane</location>
        <topology evidence="1">Multi-pass membrane protein</topology>
    </subcellularLocation>
</comment>
<gene>
    <name evidence="9" type="ORF">S12H4_30330</name>
</gene>
<evidence type="ECO:0000256" key="5">
    <source>
        <dbReference type="ARBA" id="ARBA00022989"/>
    </source>
</evidence>
<evidence type="ECO:0000256" key="2">
    <source>
        <dbReference type="ARBA" id="ARBA00022448"/>
    </source>
</evidence>